<sequence>MAYLTTVLDLQTLVEADSEFHQL</sequence>
<keyword evidence="2" id="KW-1185">Reference proteome</keyword>
<dbReference type="Proteomes" id="UP000188268">
    <property type="component" value="Unassembled WGS sequence"/>
</dbReference>
<reference evidence="1 2" key="1">
    <citation type="submission" date="2013-09" db="EMBL/GenBank/DDBJ databases">
        <title>Corchorus capsularis genome sequencing.</title>
        <authorList>
            <person name="Alam M."/>
            <person name="Haque M.S."/>
            <person name="Islam M.S."/>
            <person name="Emdad E.M."/>
            <person name="Islam M.M."/>
            <person name="Ahmed B."/>
            <person name="Halim A."/>
            <person name="Hossen Q.M.M."/>
            <person name="Hossain M.Z."/>
            <person name="Ahmed R."/>
            <person name="Khan M.M."/>
            <person name="Islam R."/>
            <person name="Rashid M.M."/>
            <person name="Khan S.A."/>
            <person name="Rahman M.S."/>
            <person name="Alam M."/>
        </authorList>
    </citation>
    <scope>NUCLEOTIDE SEQUENCE [LARGE SCALE GENOMIC DNA]</scope>
    <source>
        <strain evidence="2">cv. CVL-1</strain>
        <tissue evidence="1">Whole seedling</tissue>
    </source>
</reference>
<protein>
    <submittedName>
        <fullName evidence="1">Uncharacterized protein</fullName>
    </submittedName>
</protein>
<dbReference type="AlphaFoldDB" id="A0A1R3INX9"/>
<proteinExistence type="predicted"/>
<organism evidence="1 2">
    <name type="scientific">Corchorus capsularis</name>
    <name type="common">Jute</name>
    <dbReference type="NCBI Taxonomy" id="210143"/>
    <lineage>
        <taxon>Eukaryota</taxon>
        <taxon>Viridiplantae</taxon>
        <taxon>Streptophyta</taxon>
        <taxon>Embryophyta</taxon>
        <taxon>Tracheophyta</taxon>
        <taxon>Spermatophyta</taxon>
        <taxon>Magnoliopsida</taxon>
        <taxon>eudicotyledons</taxon>
        <taxon>Gunneridae</taxon>
        <taxon>Pentapetalae</taxon>
        <taxon>rosids</taxon>
        <taxon>malvids</taxon>
        <taxon>Malvales</taxon>
        <taxon>Malvaceae</taxon>
        <taxon>Grewioideae</taxon>
        <taxon>Apeibeae</taxon>
        <taxon>Corchorus</taxon>
    </lineage>
</organism>
<accession>A0A1R3INX9</accession>
<comment type="caution">
    <text evidence="1">The sequence shown here is derived from an EMBL/GenBank/DDBJ whole genome shotgun (WGS) entry which is preliminary data.</text>
</comment>
<evidence type="ECO:0000313" key="1">
    <source>
        <dbReference type="EMBL" id="OMO84277.1"/>
    </source>
</evidence>
<gene>
    <name evidence="1" type="ORF">CCACVL1_10922</name>
</gene>
<dbReference type="EMBL" id="AWWV01009739">
    <property type="protein sequence ID" value="OMO84277.1"/>
    <property type="molecule type" value="Genomic_DNA"/>
</dbReference>
<dbReference type="Gramene" id="OMO84277">
    <property type="protein sequence ID" value="OMO84277"/>
    <property type="gene ID" value="CCACVL1_10922"/>
</dbReference>
<name>A0A1R3INX9_COCAP</name>
<evidence type="ECO:0000313" key="2">
    <source>
        <dbReference type="Proteomes" id="UP000188268"/>
    </source>
</evidence>